<name>A0A5J4UFC0_9EUKA</name>
<dbReference type="Pfam" id="PF22669">
    <property type="entry name" value="Exo_endo_phos2"/>
    <property type="match status" value="1"/>
</dbReference>
<sequence>MHTSQQARLLLLDGRLKLGFDELNMERYQMRSFDEFEEMIITWGPTYRFNVGSHVFDTSHKKQLPT</sequence>
<gene>
    <name evidence="2" type="ORF">EZS28_035153</name>
</gene>
<dbReference type="GO" id="GO:0016791">
    <property type="term" value="F:phosphatase activity"/>
    <property type="evidence" value="ECO:0007669"/>
    <property type="project" value="InterPro"/>
</dbReference>
<accession>A0A5J4UFC0</accession>
<protein>
    <recommendedName>
        <fullName evidence="1">Inositol polyphosphate-related phosphatase domain-containing protein</fullName>
    </recommendedName>
</protein>
<dbReference type="SUPFAM" id="SSF56219">
    <property type="entry name" value="DNase I-like"/>
    <property type="match status" value="1"/>
</dbReference>
<dbReference type="Gene3D" id="3.60.10.10">
    <property type="entry name" value="Endonuclease/exonuclease/phosphatase"/>
    <property type="match status" value="1"/>
</dbReference>
<evidence type="ECO:0000313" key="3">
    <source>
        <dbReference type="Proteomes" id="UP000324800"/>
    </source>
</evidence>
<dbReference type="Proteomes" id="UP000324800">
    <property type="component" value="Unassembled WGS sequence"/>
</dbReference>
<dbReference type="AlphaFoldDB" id="A0A5J4UFC0"/>
<dbReference type="EMBL" id="SNRW01016486">
    <property type="protein sequence ID" value="KAA6369319.1"/>
    <property type="molecule type" value="Genomic_DNA"/>
</dbReference>
<evidence type="ECO:0000313" key="2">
    <source>
        <dbReference type="EMBL" id="KAA6369319.1"/>
    </source>
</evidence>
<dbReference type="GO" id="GO:0046856">
    <property type="term" value="P:phosphatidylinositol dephosphorylation"/>
    <property type="evidence" value="ECO:0007669"/>
    <property type="project" value="InterPro"/>
</dbReference>
<dbReference type="InterPro" id="IPR000300">
    <property type="entry name" value="IPPc"/>
</dbReference>
<feature type="domain" description="Inositol polyphosphate-related phosphatase" evidence="1">
    <location>
        <begin position="20"/>
        <end position="65"/>
    </location>
</feature>
<reference evidence="2 3" key="1">
    <citation type="submission" date="2019-03" db="EMBL/GenBank/DDBJ databases">
        <title>Single cell metagenomics reveals metabolic interactions within the superorganism composed of flagellate Streblomastix strix and complex community of Bacteroidetes bacteria on its surface.</title>
        <authorList>
            <person name="Treitli S.C."/>
            <person name="Kolisko M."/>
            <person name="Husnik F."/>
            <person name="Keeling P."/>
            <person name="Hampl V."/>
        </authorList>
    </citation>
    <scope>NUCLEOTIDE SEQUENCE [LARGE SCALE GENOMIC DNA]</scope>
    <source>
        <strain evidence="2">ST1C</strain>
    </source>
</reference>
<dbReference type="InterPro" id="IPR036691">
    <property type="entry name" value="Endo/exonu/phosph_ase_sf"/>
</dbReference>
<dbReference type="OrthoDB" id="1925875at2759"/>
<proteinExistence type="predicted"/>
<evidence type="ECO:0000259" key="1">
    <source>
        <dbReference type="Pfam" id="PF22669"/>
    </source>
</evidence>
<comment type="caution">
    <text evidence="2">The sequence shown here is derived from an EMBL/GenBank/DDBJ whole genome shotgun (WGS) entry which is preliminary data.</text>
</comment>
<organism evidence="2 3">
    <name type="scientific">Streblomastix strix</name>
    <dbReference type="NCBI Taxonomy" id="222440"/>
    <lineage>
        <taxon>Eukaryota</taxon>
        <taxon>Metamonada</taxon>
        <taxon>Preaxostyla</taxon>
        <taxon>Oxymonadida</taxon>
        <taxon>Streblomastigidae</taxon>
        <taxon>Streblomastix</taxon>
    </lineage>
</organism>